<sequence>MRKYSMHGIFISVLLVFSIFILLSNSEVNAEEVISVNAISYENTIIIEFENKSASEIKTIRIWLGGDYLFKSFKSEPGWGGGKYSDGKLLIFTATNTLNSGESVKFGLTTNEKVNGINWKALDLNEQSIDTRKTLTQEISEIESEKIEDAKETGDALYGTKKFIPEKIRAGSDIRLAGNGFSSEKNLQLYLDNSILKSVKTDKQGNFLTTISIPETYNVGTSEFIIKSESGNFQSTNITIEESKNRFLKTGKFEVNNIPAVVRLDESLIISGNAYPQSAVILEFENEDRSLEKVRVVTANANGEWIFEEVIDQTENIGEKYVIFKNNLYKITKNLTVKSGSLIEISASAVRYNSGETVSITGTSEPNKNAVIWVKNQDKKIVLYDIITSDGSGNLNYEFVADDIFSTGTYTVILKHEDGSDSALFGIGKYPSTTIVVLLDKTNFALNSKAILGIMGPPSSKLSIAILDSNDNLKISDSVMTSALGKSKYVLDLADLSSGVYRAAVSSTNVQDSIKFSIGLEAGSGAISLSTTQQNFSPGDSILVLGNTGNNARLTITLFDPSGNISSETEIFSDATGNFSTEDIGIPSNGELGDWKITAHSRLDSKSVDINVSIPTDRGIAIQIEETEFSIGDIVIIKGIAVSDASRIEIDIINQSDQVVIELGTSITSDSTFFLPWTVPTGFDPGTYTITVTDNVNTDNFEIFVQ</sequence>
<dbReference type="AlphaFoldDB" id="A0A075HN85"/>
<reference evidence="1" key="1">
    <citation type="journal article" date="2014" name="Genome Biol. Evol.">
        <title>Pangenome evidence for extensive interdomain horizontal transfer affecting lineage core and shell genes in uncultured planktonic thaumarchaeota and euryarchaeota.</title>
        <authorList>
            <person name="Deschamps P."/>
            <person name="Zivanovic Y."/>
            <person name="Moreira D."/>
            <person name="Rodriguez-Valera F."/>
            <person name="Lopez-Garcia P."/>
        </authorList>
    </citation>
    <scope>NUCLEOTIDE SEQUENCE</scope>
</reference>
<protein>
    <recommendedName>
        <fullName evidence="2">Biofilm-associated protein</fullName>
    </recommendedName>
</protein>
<proteinExistence type="predicted"/>
<evidence type="ECO:0008006" key="2">
    <source>
        <dbReference type="Google" id="ProtNLM"/>
    </source>
</evidence>
<accession>A0A075HN85</accession>
<evidence type="ECO:0000313" key="1">
    <source>
        <dbReference type="EMBL" id="AIF15413.1"/>
    </source>
</evidence>
<organism evidence="1">
    <name type="scientific">uncultured marine thaumarchaeote KM3_70_D05</name>
    <dbReference type="NCBI Taxonomy" id="1456251"/>
    <lineage>
        <taxon>Archaea</taxon>
        <taxon>Nitrososphaerota</taxon>
        <taxon>environmental samples</taxon>
    </lineage>
</organism>
<name>A0A075HN85_9ARCH</name>
<dbReference type="EMBL" id="KF901028">
    <property type="protein sequence ID" value="AIF15413.1"/>
    <property type="molecule type" value="Genomic_DNA"/>
</dbReference>